<dbReference type="PANTHER" id="PTHR10627:SF76">
    <property type="entry name" value="KH DOMAIN-CONTAINING PROTEIN YLL032C"/>
    <property type="match status" value="1"/>
</dbReference>
<feature type="domain" description="K Homology" evidence="4">
    <location>
        <begin position="649"/>
        <end position="726"/>
    </location>
</feature>
<name>A0A5B0QSN0_PUCGR</name>
<evidence type="ECO:0000256" key="2">
    <source>
        <dbReference type="PROSITE-ProRule" id="PRU00117"/>
    </source>
</evidence>
<dbReference type="EMBL" id="VSWC01000003">
    <property type="protein sequence ID" value="KAA1116140.1"/>
    <property type="molecule type" value="Genomic_DNA"/>
</dbReference>
<feature type="domain" description="K Homology" evidence="4">
    <location>
        <begin position="734"/>
        <end position="802"/>
    </location>
</feature>
<protein>
    <recommendedName>
        <fullName evidence="4">K Homology domain-containing protein</fullName>
    </recommendedName>
</protein>
<organism evidence="5 6">
    <name type="scientific">Puccinia graminis f. sp. tritici</name>
    <dbReference type="NCBI Taxonomy" id="56615"/>
    <lineage>
        <taxon>Eukaryota</taxon>
        <taxon>Fungi</taxon>
        <taxon>Dikarya</taxon>
        <taxon>Basidiomycota</taxon>
        <taxon>Pucciniomycotina</taxon>
        <taxon>Pucciniomycetes</taxon>
        <taxon>Pucciniales</taxon>
        <taxon>Pucciniaceae</taxon>
        <taxon>Puccinia</taxon>
    </lineage>
</organism>
<accession>A0A5B0QSN0</accession>
<dbReference type="OrthoDB" id="271862at2759"/>
<evidence type="ECO:0000256" key="3">
    <source>
        <dbReference type="SAM" id="MobiDB-lite"/>
    </source>
</evidence>
<dbReference type="GO" id="GO:0005737">
    <property type="term" value="C:cytoplasm"/>
    <property type="evidence" value="ECO:0007669"/>
    <property type="project" value="TreeGrafter"/>
</dbReference>
<dbReference type="InterPro" id="IPR004088">
    <property type="entry name" value="KH_dom_type_1"/>
</dbReference>
<dbReference type="SMART" id="SM00322">
    <property type="entry name" value="KH"/>
    <property type="match status" value="3"/>
</dbReference>
<feature type="region of interest" description="Disordered" evidence="3">
    <location>
        <begin position="100"/>
        <end position="211"/>
    </location>
</feature>
<feature type="domain" description="K Homology" evidence="4">
    <location>
        <begin position="344"/>
        <end position="426"/>
    </location>
</feature>
<dbReference type="GO" id="GO:0003729">
    <property type="term" value="F:mRNA binding"/>
    <property type="evidence" value="ECO:0007669"/>
    <property type="project" value="TreeGrafter"/>
</dbReference>
<dbReference type="PROSITE" id="PS50084">
    <property type="entry name" value="KH_TYPE_1"/>
    <property type="match status" value="2"/>
</dbReference>
<reference evidence="5 6" key="1">
    <citation type="submission" date="2019-05" db="EMBL/GenBank/DDBJ databases">
        <title>Emergence of the Ug99 lineage of the wheat stem rust pathogen through somatic hybridization.</title>
        <authorList>
            <person name="Li F."/>
            <person name="Upadhyaya N.M."/>
            <person name="Sperschneider J."/>
            <person name="Matny O."/>
            <person name="Nguyen-Phuc H."/>
            <person name="Mago R."/>
            <person name="Raley C."/>
            <person name="Miller M.E."/>
            <person name="Silverstein K.A.T."/>
            <person name="Henningsen E."/>
            <person name="Hirsch C.D."/>
            <person name="Visser B."/>
            <person name="Pretorius Z.A."/>
            <person name="Steffenson B.J."/>
            <person name="Schwessinger B."/>
            <person name="Dodds P.N."/>
            <person name="Figueroa M."/>
        </authorList>
    </citation>
    <scope>NUCLEOTIDE SEQUENCE [LARGE SCALE GENOMIC DNA]</scope>
    <source>
        <strain evidence="5">21-0</strain>
    </source>
</reference>
<dbReference type="CDD" id="cd00105">
    <property type="entry name" value="KH-I"/>
    <property type="match status" value="1"/>
</dbReference>
<dbReference type="Gene3D" id="3.30.1370.10">
    <property type="entry name" value="K Homology domain, type 1"/>
    <property type="match status" value="3"/>
</dbReference>
<dbReference type="Pfam" id="PF00013">
    <property type="entry name" value="KH_1"/>
    <property type="match status" value="3"/>
</dbReference>
<dbReference type="SUPFAM" id="SSF54791">
    <property type="entry name" value="Eukaryotic type KH-domain (KH-domain type I)"/>
    <property type="match status" value="4"/>
</dbReference>
<comment type="caution">
    <text evidence="5">The sequence shown here is derived from an EMBL/GenBank/DDBJ whole genome shotgun (WGS) entry which is preliminary data.</text>
</comment>
<evidence type="ECO:0000313" key="5">
    <source>
        <dbReference type="EMBL" id="KAA1116140.1"/>
    </source>
</evidence>
<dbReference type="Proteomes" id="UP000324748">
    <property type="component" value="Unassembled WGS sequence"/>
</dbReference>
<sequence length="1143" mass="124085">MDFYSTFFCLPSLQQPQPIHPKPAAAAAVHQPEKLNNNNNQNNSAPSPPSSSSSSAASSSSPHHSASEHSFVVARSPPSSSAPVSLPLISRIPSRITTSTTATNNLGQAADNSAPASTTSTTSPITTNTSTTNTNSTTTSATPTPATALHHPSAHQHVAHPSTATIQSAISPPRSITTNSSASTSNSSNPQPATSASADAPRPIPQNAPLPNPEIVQAACAELMSDYHCLVNPTQIASPPTYAFHLSGSFPQVMAARGRLLREQPFQVESLVAVDRNDVLENGPNVRPVMKIRLDEIASASRAHLSIVGNPRDGGGIDVVVRGDAEAVEEARVRLLVLLDQLNGLHSEVCEIDYKLHHIIAGRKRSVIQSIQEETATNIYFPSALSGGGILGARSASLVEKQNMIFITGEFFGVQRAREMLFQVSMHKSKCIISRDTAMLPRKLDWLLMEKLSQLQEIMYDNGTFINFPPIGSQVSVLSVYGDHRVHIERTIRSLMQLACEFYIANVWLLPKSIQDVYPKGSQPSIVNQAAIQSDGNRIAIESGAEVVFKSTNSFEVYGTEKVTKRAVEKILELDMVKNSQVEIRFQVELACEHRDFISGKKNGKLNKIMKTSNVKIKFESFNDYNFMLNLSGNPATAMMGLSLLEEELPAEISFHIPEGYHKRIIGVGGKNIQRIMKKYGVYVKFSNAKEFAKLGGYQNNHDNVVARTPAKNAENLENLKQSVMELVHPKDKDFVIEYLNIDRTQHRTILGEKSIFIHDIESKTNTCFYFPSTESGSSTIEIFGPRSQIAIAKQMIMSHIGLEADCRLVATTELLKAVASEEFNDKVIQTCKNHWNVTVLVIHGGAEGEELTVKFGLTRANAENLQHARETLEAFLIEKKINFHRERGTAGTYHRRNTVTSISSLDRSTNGFNTFTPPTPTDAVGFGTINRHGSEKDLQGLVDRTSGHYHYPSLSSSTNSSSSYAYHPAMSMNRLYNQFVGLDGHMVGGPNGPTAIGAPGGVDWTSIPRQMVKNNYNSTNPLASGVNMSNGPIGKPIHGSSVLSTLDGNSYPSFINRKSAISPRAQSLDLGRPTFGSGSQLSKDYNSQGLFNAANPIAGESPSRGPANNPAGLGHRHRFSQGGLNNYSSGLMNGFAGLNLGL</sequence>
<evidence type="ECO:0000259" key="4">
    <source>
        <dbReference type="SMART" id="SM00322"/>
    </source>
</evidence>
<evidence type="ECO:0000256" key="1">
    <source>
        <dbReference type="ARBA" id="ARBA00022737"/>
    </source>
</evidence>
<dbReference type="CDD" id="cd22453">
    <property type="entry name" value="KH-I_MUG60_like"/>
    <property type="match status" value="1"/>
</dbReference>
<dbReference type="InterPro" id="IPR036612">
    <property type="entry name" value="KH_dom_type_1_sf"/>
</dbReference>
<feature type="region of interest" description="Disordered" evidence="3">
    <location>
        <begin position="15"/>
        <end position="86"/>
    </location>
</feature>
<feature type="compositionally biased region" description="Low complexity" evidence="3">
    <location>
        <begin position="100"/>
        <end position="148"/>
    </location>
</feature>
<dbReference type="PANTHER" id="PTHR10627">
    <property type="entry name" value="SCP160"/>
    <property type="match status" value="1"/>
</dbReference>
<gene>
    <name evidence="5" type="ORF">PGT21_002069</name>
</gene>
<keyword evidence="2" id="KW-0694">RNA-binding</keyword>
<proteinExistence type="predicted"/>
<dbReference type="InterPro" id="IPR004087">
    <property type="entry name" value="KH_dom"/>
</dbReference>
<keyword evidence="1" id="KW-0677">Repeat</keyword>
<keyword evidence="6" id="KW-1185">Reference proteome</keyword>
<evidence type="ECO:0000313" key="6">
    <source>
        <dbReference type="Proteomes" id="UP000324748"/>
    </source>
</evidence>
<feature type="compositionally biased region" description="Pro residues" evidence="3">
    <location>
        <begin position="202"/>
        <end position="211"/>
    </location>
</feature>
<feature type="compositionally biased region" description="Low complexity" evidence="3">
    <location>
        <begin position="177"/>
        <end position="198"/>
    </location>
</feature>
<feature type="region of interest" description="Disordered" evidence="3">
    <location>
        <begin position="1097"/>
        <end position="1121"/>
    </location>
</feature>
<feature type="compositionally biased region" description="Polar residues" evidence="3">
    <location>
        <begin position="162"/>
        <end position="176"/>
    </location>
</feature>
<dbReference type="InterPro" id="IPR056553">
    <property type="entry name" value="KH_Mug60-KHD4"/>
</dbReference>
<dbReference type="Pfam" id="PF24563">
    <property type="entry name" value="KH_Mug60-KHD4"/>
    <property type="match status" value="1"/>
</dbReference>
<feature type="compositionally biased region" description="Low complexity" evidence="3">
    <location>
        <begin position="36"/>
        <end position="86"/>
    </location>
</feature>
<dbReference type="AlphaFoldDB" id="A0A5B0QSN0"/>